<feature type="transmembrane region" description="Helical" evidence="2">
    <location>
        <begin position="155"/>
        <end position="172"/>
    </location>
</feature>
<feature type="transmembrane region" description="Helical" evidence="2">
    <location>
        <begin position="219"/>
        <end position="246"/>
    </location>
</feature>
<evidence type="ECO:0000313" key="3">
    <source>
        <dbReference type="EMBL" id="BCJ37888.1"/>
    </source>
</evidence>
<keyword evidence="4" id="KW-1185">Reference proteome</keyword>
<feature type="compositionally biased region" description="Low complexity" evidence="1">
    <location>
        <begin position="1"/>
        <end position="10"/>
    </location>
</feature>
<keyword evidence="2" id="KW-0812">Transmembrane</keyword>
<dbReference type="KEGG" id="atl:Athai_53910"/>
<keyword evidence="2" id="KW-0472">Membrane</keyword>
<feature type="transmembrane region" description="Helical" evidence="2">
    <location>
        <begin position="178"/>
        <end position="198"/>
    </location>
</feature>
<dbReference type="EMBL" id="AP023355">
    <property type="protein sequence ID" value="BCJ37888.1"/>
    <property type="molecule type" value="Genomic_DNA"/>
</dbReference>
<gene>
    <name evidence="3" type="ORF">Athai_53910</name>
</gene>
<evidence type="ECO:0000256" key="2">
    <source>
        <dbReference type="SAM" id="Phobius"/>
    </source>
</evidence>
<dbReference type="Proteomes" id="UP000611640">
    <property type="component" value="Chromosome"/>
</dbReference>
<keyword evidence="2" id="KW-1133">Transmembrane helix</keyword>
<evidence type="ECO:0008006" key="5">
    <source>
        <dbReference type="Google" id="ProtNLM"/>
    </source>
</evidence>
<feature type="compositionally biased region" description="Pro residues" evidence="1">
    <location>
        <begin position="81"/>
        <end position="98"/>
    </location>
</feature>
<sequence>MPSAEPESPVSAPPPRHSGADEPATSPGGYGAGATSGAGSYAQPGPAAPGDYAPDTQTSAPAGYGQPSAPAYGQPSAPGYGRPPGPPQYGQPQPPGYPPAGGYGAPPPAAGYGAPQPAGYGAPPQPGLPPGGYAVPPPTPQYGVMLPASKPPNSGLAIGAMVAGIAGCAISITGLCSWILSVPAILAGGAGLVLGIIARKNLTSTSGRTEQTGSGMAMAGIVCGAIGAGLGLIGVIIWVILIIASFS</sequence>
<feature type="compositionally biased region" description="Low complexity" evidence="1">
    <location>
        <begin position="110"/>
        <end position="122"/>
    </location>
</feature>
<reference evidence="3 4" key="1">
    <citation type="submission" date="2020-08" db="EMBL/GenBank/DDBJ databases">
        <title>Whole genome shotgun sequence of Actinocatenispora thailandica NBRC 105041.</title>
        <authorList>
            <person name="Komaki H."/>
            <person name="Tamura T."/>
        </authorList>
    </citation>
    <scope>NUCLEOTIDE SEQUENCE [LARGE SCALE GENOMIC DNA]</scope>
    <source>
        <strain evidence="3 4">NBRC 105041</strain>
    </source>
</reference>
<proteinExistence type="predicted"/>
<evidence type="ECO:0000313" key="4">
    <source>
        <dbReference type="Proteomes" id="UP000611640"/>
    </source>
</evidence>
<accession>A0A7R7DU69</accession>
<name>A0A7R7DU69_9ACTN</name>
<feature type="region of interest" description="Disordered" evidence="1">
    <location>
        <begin position="1"/>
        <end position="135"/>
    </location>
</feature>
<feature type="compositionally biased region" description="Pro residues" evidence="1">
    <location>
        <begin position="123"/>
        <end position="135"/>
    </location>
</feature>
<protein>
    <recommendedName>
        <fullName evidence="5">DUF4190 domain-containing protein</fullName>
    </recommendedName>
</protein>
<dbReference type="AlphaFoldDB" id="A0A7R7DU69"/>
<feature type="compositionally biased region" description="Low complexity" evidence="1">
    <location>
        <begin position="37"/>
        <end position="55"/>
    </location>
</feature>
<dbReference type="RefSeq" id="WP_203964020.1">
    <property type="nucleotide sequence ID" value="NZ_AP023355.1"/>
</dbReference>
<evidence type="ECO:0000256" key="1">
    <source>
        <dbReference type="SAM" id="MobiDB-lite"/>
    </source>
</evidence>
<organism evidence="3 4">
    <name type="scientific">Actinocatenispora thailandica</name>
    <dbReference type="NCBI Taxonomy" id="227318"/>
    <lineage>
        <taxon>Bacteria</taxon>
        <taxon>Bacillati</taxon>
        <taxon>Actinomycetota</taxon>
        <taxon>Actinomycetes</taxon>
        <taxon>Micromonosporales</taxon>
        <taxon>Micromonosporaceae</taxon>
        <taxon>Actinocatenispora</taxon>
    </lineage>
</organism>